<dbReference type="InterPro" id="IPR036682">
    <property type="entry name" value="OS_D_A10/PebIII_sf"/>
</dbReference>
<accession>A0A7T3R144</accession>
<reference evidence="3" key="1">
    <citation type="submission" date="2019-11" db="EMBL/GenBank/DDBJ databases">
        <title>Host plant odors and their recognition by OBPs of Diaphorina citri Kuwayama (Hemiptera: Psyllidae).</title>
        <authorList>
            <person name="Zhengbing W."/>
            <person name="Xinnian Z."/>
        </authorList>
    </citation>
    <scope>NUCLEOTIDE SEQUENCE</scope>
</reference>
<feature type="compositionally biased region" description="Low complexity" evidence="1">
    <location>
        <begin position="83"/>
        <end position="105"/>
    </location>
</feature>
<dbReference type="EMBL" id="MN731485">
    <property type="protein sequence ID" value="QPZ88900.1"/>
    <property type="molecule type" value="mRNA"/>
</dbReference>
<organism evidence="3">
    <name type="scientific">Diaphorina citri</name>
    <name type="common">Asian citrus psyllid</name>
    <dbReference type="NCBI Taxonomy" id="121845"/>
    <lineage>
        <taxon>Eukaryota</taxon>
        <taxon>Metazoa</taxon>
        <taxon>Ecdysozoa</taxon>
        <taxon>Arthropoda</taxon>
        <taxon>Hexapoda</taxon>
        <taxon>Insecta</taxon>
        <taxon>Pterygota</taxon>
        <taxon>Neoptera</taxon>
        <taxon>Paraneoptera</taxon>
        <taxon>Hemiptera</taxon>
        <taxon>Sternorrhyncha</taxon>
        <taxon>Psylloidea</taxon>
        <taxon>Psyllidae</taxon>
        <taxon>Diaphorininae</taxon>
        <taxon>Diaphorina</taxon>
    </lineage>
</organism>
<proteinExistence type="evidence at transcript level"/>
<sequence>MKLSSTTLCLCSSLLIVAVHSAVTPKPADSKPAIDSDADPAKPAVTSSTSSTSSSSKSAAKSVTPKSAPAIKSEAPKSEAPAKSEPAAKSATKAPAAAPSKATSSVSDDELDKLLQDRRYLSRQLKCALGEGVCDPVGRRLKSFAPLVLRGACPQCTPAETRQIQKVLSHVQRNYPKEWAKIIQQFTGNK</sequence>
<feature type="compositionally biased region" description="Low complexity" evidence="1">
    <location>
        <begin position="41"/>
        <end position="73"/>
    </location>
</feature>
<keyword evidence="2" id="KW-0732">Signal</keyword>
<evidence type="ECO:0000256" key="2">
    <source>
        <dbReference type="SAM" id="SignalP"/>
    </source>
</evidence>
<dbReference type="SUPFAM" id="SSF100910">
    <property type="entry name" value="Chemosensory protein Csp2"/>
    <property type="match status" value="1"/>
</dbReference>
<protein>
    <submittedName>
        <fullName evidence="3">Chemosensory protein 1</fullName>
    </submittedName>
</protein>
<name>A0A7T3R144_DIACI</name>
<dbReference type="Pfam" id="PF03392">
    <property type="entry name" value="OS-D"/>
    <property type="match status" value="1"/>
</dbReference>
<evidence type="ECO:0000256" key="1">
    <source>
        <dbReference type="SAM" id="MobiDB-lite"/>
    </source>
</evidence>
<evidence type="ECO:0000313" key="3">
    <source>
        <dbReference type="EMBL" id="QPZ88900.1"/>
    </source>
</evidence>
<dbReference type="Gene3D" id="1.10.2080.10">
    <property type="entry name" value="Insect odorant-binding protein A10/Ejaculatory bulb-specific protein 3"/>
    <property type="match status" value="1"/>
</dbReference>
<gene>
    <name evidence="3" type="primary">CSP1</name>
</gene>
<feature type="region of interest" description="Disordered" evidence="1">
    <location>
        <begin position="25"/>
        <end position="109"/>
    </location>
</feature>
<dbReference type="PANTHER" id="PTHR11257:SF11">
    <property type="entry name" value="CHEMOSENSORY PROTEIN 17"/>
    <property type="match status" value="1"/>
</dbReference>
<feature type="chain" id="PRO_5031360409" evidence="2">
    <location>
        <begin position="22"/>
        <end position="190"/>
    </location>
</feature>
<dbReference type="AlphaFoldDB" id="A0A7T3R144"/>
<feature type="signal peptide" evidence="2">
    <location>
        <begin position="1"/>
        <end position="21"/>
    </location>
</feature>
<dbReference type="PANTHER" id="PTHR11257">
    <property type="entry name" value="CHEMOSENSORY PROTEIN-RELATED"/>
    <property type="match status" value="1"/>
</dbReference>
<dbReference type="InterPro" id="IPR005055">
    <property type="entry name" value="A10/PebIII"/>
</dbReference>